<organism evidence="1 2">
    <name type="scientific">Streptomyces longisporus</name>
    <dbReference type="NCBI Taxonomy" id="1948"/>
    <lineage>
        <taxon>Bacteria</taxon>
        <taxon>Bacillati</taxon>
        <taxon>Actinomycetota</taxon>
        <taxon>Actinomycetes</taxon>
        <taxon>Kitasatosporales</taxon>
        <taxon>Streptomycetaceae</taxon>
        <taxon>Streptomyces</taxon>
    </lineage>
</organism>
<protein>
    <submittedName>
        <fullName evidence="1">Uncharacterized protein</fullName>
    </submittedName>
</protein>
<evidence type="ECO:0000313" key="2">
    <source>
        <dbReference type="Proteomes" id="UP001501777"/>
    </source>
</evidence>
<dbReference type="EMBL" id="BAAASG010000027">
    <property type="protein sequence ID" value="GAA2519906.1"/>
    <property type="molecule type" value="Genomic_DNA"/>
</dbReference>
<sequence>MTASDTAAGLPLDAPAARVARSDRRVHLWHLLSGRMAELPNPHHGQALAVTGDGHLVTAGRNGVHSTRLGLAALWASPSADHPAGPQSRAG</sequence>
<proteinExistence type="predicted"/>
<gene>
    <name evidence="1" type="ORF">GCM10010276_82560</name>
</gene>
<reference evidence="1 2" key="1">
    <citation type="journal article" date="2019" name="Int. J. Syst. Evol. Microbiol.">
        <title>The Global Catalogue of Microorganisms (GCM) 10K type strain sequencing project: providing services to taxonomists for standard genome sequencing and annotation.</title>
        <authorList>
            <consortium name="The Broad Institute Genomics Platform"/>
            <consortium name="The Broad Institute Genome Sequencing Center for Infectious Disease"/>
            <person name="Wu L."/>
            <person name="Ma J."/>
        </authorList>
    </citation>
    <scope>NUCLEOTIDE SEQUENCE [LARGE SCALE GENOMIC DNA]</scope>
    <source>
        <strain evidence="1 2">JCM 4395</strain>
    </source>
</reference>
<keyword evidence="2" id="KW-1185">Reference proteome</keyword>
<name>A0ABN3NII7_STRLO</name>
<dbReference type="Proteomes" id="UP001501777">
    <property type="component" value="Unassembled WGS sequence"/>
</dbReference>
<evidence type="ECO:0000313" key="1">
    <source>
        <dbReference type="EMBL" id="GAA2519906.1"/>
    </source>
</evidence>
<accession>A0ABN3NII7</accession>
<comment type="caution">
    <text evidence="1">The sequence shown here is derived from an EMBL/GenBank/DDBJ whole genome shotgun (WGS) entry which is preliminary data.</text>
</comment>